<gene>
    <name evidence="1" type="ORF">N7E81_10625</name>
</gene>
<evidence type="ECO:0000313" key="1">
    <source>
        <dbReference type="EMBL" id="UXX77824.1"/>
    </source>
</evidence>
<dbReference type="InterPro" id="IPR042257">
    <property type="entry name" value="DGOK_C"/>
</dbReference>
<dbReference type="InterPro" id="IPR042258">
    <property type="entry name" value="DGOK_N"/>
</dbReference>
<dbReference type="RefSeq" id="WP_263049571.1">
    <property type="nucleotide sequence ID" value="NZ_CP106735.1"/>
</dbReference>
<evidence type="ECO:0000313" key="2">
    <source>
        <dbReference type="Proteomes" id="UP001062165"/>
    </source>
</evidence>
<dbReference type="EMBL" id="CP106735">
    <property type="protein sequence ID" value="UXX77824.1"/>
    <property type="molecule type" value="Genomic_DNA"/>
</dbReference>
<accession>A0ABY6CWU9</accession>
<dbReference type="Proteomes" id="UP001062165">
    <property type="component" value="Chromosome"/>
</dbReference>
<keyword evidence="2" id="KW-1185">Reference proteome</keyword>
<dbReference type="Pfam" id="PF05035">
    <property type="entry name" value="DGOK"/>
    <property type="match status" value="1"/>
</dbReference>
<organism evidence="1 2">
    <name type="scientific">Reichenbachiella carrageenanivorans</name>
    <dbReference type="NCBI Taxonomy" id="2979869"/>
    <lineage>
        <taxon>Bacteria</taxon>
        <taxon>Pseudomonadati</taxon>
        <taxon>Bacteroidota</taxon>
        <taxon>Cytophagia</taxon>
        <taxon>Cytophagales</taxon>
        <taxon>Reichenbachiellaceae</taxon>
        <taxon>Reichenbachiella</taxon>
    </lineage>
</organism>
<dbReference type="Gene3D" id="3.30.420.310">
    <property type="entry name" value="2-keto-3-deoxy-galactonokinase, C-terminal domain"/>
    <property type="match status" value="1"/>
</dbReference>
<reference evidence="1" key="1">
    <citation type="submission" date="2022-10" db="EMBL/GenBank/DDBJ databases">
        <title>Comparative genomics and taxonomic characterization of three novel marine species of genus Reichenbachiella exhibiting antioxidant and polysaccharide degradation activities.</title>
        <authorList>
            <person name="Muhammad N."/>
            <person name="Lee Y.-J."/>
            <person name="Ko J."/>
            <person name="Kim S.-G."/>
        </authorList>
    </citation>
    <scope>NUCLEOTIDE SEQUENCE</scope>
    <source>
        <strain evidence="1">Wsw4-B4</strain>
    </source>
</reference>
<proteinExistence type="predicted"/>
<protein>
    <submittedName>
        <fullName evidence="1">2-dehydro-3-deoxygalactonokinase</fullName>
    </submittedName>
</protein>
<sequence>MSVSEYFISCDWGTSNFRLRLVESQTLKVCYEHRTSVGVKSLHEQYIAQGGGDQLQFFADYLSRELTHFPEGSRAYQIVACGMASANIGLKNLAYASLPITADGQSLLAESLTLNGLQILLVSGVKAQDSMMRGEEIQAVGLAGHLQHYEQAILLLPGTHSKHIHYADGAYHAFSTYMTGELFDILTKQSLLASSVAASVWTADRQGAFEEGVKLGLQGQMNSSLFKIRAKEILDGQDKKDNYYLLSGLLIGDELASLQGTNQQVVMAAASPIFDLYRLALNTFLPSGQLVLLGEKVQEEALLAGQRKILTYHE</sequence>
<name>A0ABY6CWU9_9BACT</name>
<dbReference type="InterPro" id="IPR007729">
    <property type="entry name" value="DGOK"/>
</dbReference>
<dbReference type="Gene3D" id="3.30.420.300">
    <property type="entry name" value="2-keto-3-deoxy-galactonokinase, substrate binding domain"/>
    <property type="match status" value="1"/>
</dbReference>